<evidence type="ECO:0000313" key="2">
    <source>
        <dbReference type="Proteomes" id="UP000199496"/>
    </source>
</evidence>
<dbReference type="OrthoDB" id="9806524at2"/>
<dbReference type="Proteomes" id="UP000199496">
    <property type="component" value="Unassembled WGS sequence"/>
</dbReference>
<dbReference type="RefSeq" id="WP_090205378.1">
    <property type="nucleotide sequence ID" value="NZ_FOFO01000009.1"/>
</dbReference>
<dbReference type="AlphaFoldDB" id="A0A1H9BJV3"/>
<dbReference type="STRING" id="867345.SAMN05421693_10959"/>
<name>A0A1H9BJV3_9GAMM</name>
<accession>A0A1H9BJV3</accession>
<dbReference type="EMBL" id="FOFO01000009">
    <property type="protein sequence ID" value="SEP89264.1"/>
    <property type="molecule type" value="Genomic_DNA"/>
</dbReference>
<dbReference type="Pfam" id="PF07277">
    <property type="entry name" value="SapC"/>
    <property type="match status" value="1"/>
</dbReference>
<keyword evidence="2" id="KW-1185">Reference proteome</keyword>
<dbReference type="InterPro" id="IPR010836">
    <property type="entry name" value="SapC"/>
</dbReference>
<gene>
    <name evidence="1" type="ORF">SAMN05421693_10959</name>
</gene>
<sequence length="253" mass="28080">MSRFVPLSVDRFGALRWSRFINYTHVSQLHLMPLAAPEISKSSSHLPLTFARDNQGKVGLYVLTGLRQGVNHCLDSRMLWPSGYVPAFARSYPFRLLSPPVGKGDANQRVVCVDMESALIGEKGDLAFFTDGKPSEAVQEVIDFFGQMVKHYALTERAVTSLDAAGLLSPWHLPGTEIAGLLRLDEAKLAKVDNETLFQLHQQGALAIAYAQALSTQQLFRLQALARQHDKQHQSVDLDSLFSNSSNEVLKFN</sequence>
<reference evidence="1 2" key="1">
    <citation type="submission" date="2016-10" db="EMBL/GenBank/DDBJ databases">
        <authorList>
            <person name="de Groot N.N."/>
        </authorList>
    </citation>
    <scope>NUCLEOTIDE SEQUENCE [LARGE SCALE GENOMIC DNA]</scope>
    <source>
        <strain evidence="1 2">B7-7</strain>
    </source>
</reference>
<protein>
    <submittedName>
        <fullName evidence="1">SapC protein</fullName>
    </submittedName>
</protein>
<proteinExistence type="predicted"/>
<evidence type="ECO:0000313" key="1">
    <source>
        <dbReference type="EMBL" id="SEP89264.1"/>
    </source>
</evidence>
<organism evidence="1 2">
    <name type="scientific">Ectothiorhodospira magna</name>
    <dbReference type="NCBI Taxonomy" id="867345"/>
    <lineage>
        <taxon>Bacteria</taxon>
        <taxon>Pseudomonadati</taxon>
        <taxon>Pseudomonadota</taxon>
        <taxon>Gammaproteobacteria</taxon>
        <taxon>Chromatiales</taxon>
        <taxon>Ectothiorhodospiraceae</taxon>
        <taxon>Ectothiorhodospira</taxon>
    </lineage>
</organism>